<feature type="region of interest" description="Disordered" evidence="7">
    <location>
        <begin position="153"/>
        <end position="216"/>
    </location>
</feature>
<gene>
    <name evidence="8" type="ORF">APTSU1_000062400</name>
</gene>
<comment type="caution">
    <text evidence="8">The sequence shown here is derived from an EMBL/GenBank/DDBJ whole genome shotgun (WGS) entry which is preliminary data.</text>
</comment>
<dbReference type="PROSITE" id="PS00520">
    <property type="entry name" value="INTERLEUKIN_10"/>
    <property type="match status" value="1"/>
</dbReference>
<keyword evidence="3 6" id="KW-0202">Cytokine</keyword>
<protein>
    <recommendedName>
        <fullName evidence="6">Interleukin family protein</fullName>
    </recommendedName>
</protein>
<evidence type="ECO:0000256" key="4">
    <source>
        <dbReference type="ARBA" id="ARBA00022525"/>
    </source>
</evidence>
<name>A0ABQ0EE26_APOSI</name>
<evidence type="ECO:0000256" key="1">
    <source>
        <dbReference type="ARBA" id="ARBA00004613"/>
    </source>
</evidence>
<accession>A0ABQ0EE26</accession>
<dbReference type="SUPFAM" id="SSF47266">
    <property type="entry name" value="4-helical cytokines"/>
    <property type="match status" value="1"/>
</dbReference>
<evidence type="ECO:0000256" key="2">
    <source>
        <dbReference type="ARBA" id="ARBA00008813"/>
    </source>
</evidence>
<reference evidence="8 9" key="1">
    <citation type="submission" date="2024-08" db="EMBL/GenBank/DDBJ databases">
        <title>The draft genome of Apodemus speciosus.</title>
        <authorList>
            <person name="Nabeshima K."/>
            <person name="Suzuki S."/>
            <person name="Onuma M."/>
        </authorList>
    </citation>
    <scope>NUCLEOTIDE SEQUENCE [LARGE SCALE GENOMIC DNA]</scope>
    <source>
        <strain evidence="8">IB14-021</strain>
    </source>
</reference>
<keyword evidence="9" id="KW-1185">Reference proteome</keyword>
<dbReference type="InterPro" id="IPR009079">
    <property type="entry name" value="4_helix_cytokine-like_core"/>
</dbReference>
<evidence type="ECO:0000313" key="9">
    <source>
        <dbReference type="Proteomes" id="UP001623349"/>
    </source>
</evidence>
<keyword evidence="5" id="KW-0732">Signal</keyword>
<feature type="compositionally biased region" description="Polar residues" evidence="7">
    <location>
        <begin position="205"/>
        <end position="216"/>
    </location>
</feature>
<keyword evidence="4 6" id="KW-0964">Secreted</keyword>
<dbReference type="PRINTS" id="PR01935">
    <property type="entry name" value="INTRLEUKIN20"/>
</dbReference>
<dbReference type="InterPro" id="IPR020443">
    <property type="entry name" value="IL-10/19/20/24/26"/>
</dbReference>
<organism evidence="8 9">
    <name type="scientific">Apodemus speciosus</name>
    <name type="common">Large Japanese field mouse</name>
    <dbReference type="NCBI Taxonomy" id="105296"/>
    <lineage>
        <taxon>Eukaryota</taxon>
        <taxon>Metazoa</taxon>
        <taxon>Chordata</taxon>
        <taxon>Craniata</taxon>
        <taxon>Vertebrata</taxon>
        <taxon>Euteleostomi</taxon>
        <taxon>Mammalia</taxon>
        <taxon>Eutheria</taxon>
        <taxon>Euarchontoglires</taxon>
        <taxon>Glires</taxon>
        <taxon>Rodentia</taxon>
        <taxon>Myomorpha</taxon>
        <taxon>Muroidea</taxon>
        <taxon>Muridae</taxon>
        <taxon>Murinae</taxon>
        <taxon>Apodemus</taxon>
    </lineage>
</organism>
<sequence length="216" mass="23832">MKVFGLTFGLFSAVGFLLWKPLTGLKTLHLGSCVIAANLQAIQKEFSEIRDSVQAEDENIDIRILRTTESLKDMQPLDRCCFLRHLVRFYLNRVFKVYQTPDHHTLRKISSLANSFLIIKRDLSVCHSRMACHCGEEAMEKYNQILSHFTETGASGSGDKGFGGTRHSSEMDGGDAIDESGDAVEKTPGPRPQDHEDMAPGAAGNISTQESQSSAP</sequence>
<comment type="subcellular location">
    <subcellularLocation>
        <location evidence="1 6">Secreted</location>
    </subcellularLocation>
</comment>
<dbReference type="EMBL" id="BAAFST010000001">
    <property type="protein sequence ID" value="GAB1285394.1"/>
    <property type="molecule type" value="Genomic_DNA"/>
</dbReference>
<dbReference type="Gene3D" id="1.20.1250.10">
    <property type="match status" value="1"/>
</dbReference>
<evidence type="ECO:0000256" key="6">
    <source>
        <dbReference type="RuleBase" id="RU368043"/>
    </source>
</evidence>
<feature type="compositionally biased region" description="Acidic residues" evidence="7">
    <location>
        <begin position="172"/>
        <end position="182"/>
    </location>
</feature>
<evidence type="ECO:0000313" key="8">
    <source>
        <dbReference type="EMBL" id="GAB1285394.1"/>
    </source>
</evidence>
<dbReference type="PANTHER" id="PTHR48482">
    <property type="entry name" value="INTERLEUKIN-19-RELATED"/>
    <property type="match status" value="1"/>
</dbReference>
<proteinExistence type="inferred from homology"/>
<dbReference type="Pfam" id="PF00726">
    <property type="entry name" value="IL10"/>
    <property type="match status" value="1"/>
</dbReference>
<dbReference type="InterPro" id="IPR020423">
    <property type="entry name" value="IL-10_CS"/>
</dbReference>
<dbReference type="InterPro" id="IPR020442">
    <property type="entry name" value="IL-20"/>
</dbReference>
<evidence type="ECO:0000256" key="7">
    <source>
        <dbReference type="SAM" id="MobiDB-lite"/>
    </source>
</evidence>
<dbReference type="PANTHER" id="PTHR48482:SF2">
    <property type="entry name" value="INTERLEUKIN-20"/>
    <property type="match status" value="1"/>
</dbReference>
<feature type="compositionally biased region" description="Gly residues" evidence="7">
    <location>
        <begin position="155"/>
        <end position="164"/>
    </location>
</feature>
<dbReference type="Proteomes" id="UP001623349">
    <property type="component" value="Unassembled WGS sequence"/>
</dbReference>
<evidence type="ECO:0000256" key="5">
    <source>
        <dbReference type="ARBA" id="ARBA00022729"/>
    </source>
</evidence>
<comment type="function">
    <text evidence="6">Immune regulatory cytokine.</text>
</comment>
<comment type="similarity">
    <text evidence="2 6">Belongs to the IL-10 family.</text>
</comment>
<evidence type="ECO:0000256" key="3">
    <source>
        <dbReference type="ARBA" id="ARBA00022514"/>
    </source>
</evidence>